<dbReference type="STRING" id="1071378.G0W8D1"/>
<feature type="region of interest" description="Disordered" evidence="1">
    <location>
        <begin position="305"/>
        <end position="334"/>
    </location>
</feature>
<dbReference type="GO" id="GO:0000398">
    <property type="term" value="P:mRNA splicing, via spliceosome"/>
    <property type="evidence" value="ECO:0007669"/>
    <property type="project" value="EnsemblFungi"/>
</dbReference>
<dbReference type="GO" id="GO:0008419">
    <property type="term" value="F:RNA lariat debranching enzyme activity"/>
    <property type="evidence" value="ECO:0007669"/>
    <property type="project" value="EnsemblFungi"/>
</dbReference>
<dbReference type="Pfam" id="PF05011">
    <property type="entry name" value="DBR1"/>
    <property type="match status" value="1"/>
</dbReference>
<accession>G0W8D1</accession>
<dbReference type="GO" id="GO:0006401">
    <property type="term" value="P:RNA catabolic process"/>
    <property type="evidence" value="ECO:0007669"/>
    <property type="project" value="EnsemblFungi"/>
</dbReference>
<evidence type="ECO:0000313" key="4">
    <source>
        <dbReference type="Proteomes" id="UP000000689"/>
    </source>
</evidence>
<dbReference type="SUPFAM" id="SSF56300">
    <property type="entry name" value="Metallo-dependent phosphatases"/>
    <property type="match status" value="1"/>
</dbReference>
<feature type="compositionally biased region" description="Polar residues" evidence="1">
    <location>
        <begin position="314"/>
        <end position="332"/>
    </location>
</feature>
<dbReference type="Pfam" id="PF00149">
    <property type="entry name" value="Metallophos"/>
    <property type="match status" value="1"/>
</dbReference>
<dbReference type="InterPro" id="IPR029052">
    <property type="entry name" value="Metallo-depent_PP-like"/>
</dbReference>
<dbReference type="HOGENOM" id="CLU_005893_1_0_1"/>
<dbReference type="OMA" id="CHGEIET"/>
<gene>
    <name evidence="3" type="primary">NDAI0C03820</name>
    <name evidence="3" type="ordered locus">NDAI_0C03820</name>
</gene>
<dbReference type="RefSeq" id="XP_003669285.1">
    <property type="nucleotide sequence ID" value="XM_003669237.1"/>
</dbReference>
<feature type="domain" description="Lariat debranching enzyme C-terminal" evidence="2">
    <location>
        <begin position="345"/>
        <end position="465"/>
    </location>
</feature>
<reference evidence="3 4" key="1">
    <citation type="journal article" date="2011" name="Proc. Natl. Acad. Sci. U.S.A.">
        <title>Evolutionary erosion of yeast sex chromosomes by mating-type switching accidents.</title>
        <authorList>
            <person name="Gordon J.L."/>
            <person name="Armisen D."/>
            <person name="Proux-Wera E."/>
            <person name="Oheigeartaigh S.S."/>
            <person name="Byrne K.P."/>
            <person name="Wolfe K.H."/>
        </authorList>
    </citation>
    <scope>NUCLEOTIDE SEQUENCE [LARGE SCALE GENOMIC DNA]</scope>
    <source>
        <strain evidence="4">ATCC 10597 / BCRC 20456 / CBS 421 / NBRC 0211 / NRRL Y-12639</strain>
    </source>
</reference>
<proteinExistence type="predicted"/>
<dbReference type="GO" id="GO:0008270">
    <property type="term" value="F:zinc ion binding"/>
    <property type="evidence" value="ECO:0007669"/>
    <property type="project" value="EnsemblFungi"/>
</dbReference>
<dbReference type="Gene3D" id="3.60.21.10">
    <property type="match status" value="1"/>
</dbReference>
<sequence length="470" mass="55607">MSKLRIAVQGCCHGELNAIFNEVNRLNNKEKIDLLIILGDFQSLRSRDDFNSISIPPKYQKLGDFRQYYIDSNKRAPVPTIFIGGNHESMKHLMLLPYGGYAANEIYYLGYSNVIWFKGVRIGSLSGIYKKWDVDRVRPNYSDLERFNTWQKNVRNLYHVRKHDLVPLFMIRQNVDLMLSHDWPSGVVYYGDMQRLLKFKPFFKNDIQAKELGSPLNWQLLKDLQPKWWLSAHLHCRYEARIRHTKRKTQEDTNVEKRTVLKNNAEIDLGLSSDEDTDAIENKQSTGEMKQKGVIQKNSAEISLDLSSDEEHASTTNTLGHIQVPGNENPTTTEEDKEILYAENSDHNKDRIDETVFLSLDKCLPRRKWLEIIEVDANEKHPSYKSDNVYWDCEFIRNLQYLEKHKEKIRERPFNTLNWHEMIKERSIGLNNDEEIDWSNFIIPRYEFDIQKKEVEQTRFFKDKFLRLHK</sequence>
<name>G0W8D1_NAUDC</name>
<dbReference type="GeneID" id="11496475"/>
<dbReference type="GO" id="GO:0005634">
    <property type="term" value="C:nucleus"/>
    <property type="evidence" value="ECO:0007669"/>
    <property type="project" value="TreeGrafter"/>
</dbReference>
<dbReference type="GO" id="GO:0032197">
    <property type="term" value="P:retrotransposition"/>
    <property type="evidence" value="ECO:0007669"/>
    <property type="project" value="EnsemblFungi"/>
</dbReference>
<protein>
    <recommendedName>
        <fullName evidence="2">Lariat debranching enzyme C-terminal domain-containing protein</fullName>
    </recommendedName>
</protein>
<dbReference type="GO" id="GO:0005506">
    <property type="term" value="F:iron ion binding"/>
    <property type="evidence" value="ECO:0007669"/>
    <property type="project" value="EnsemblFungi"/>
</dbReference>
<dbReference type="GO" id="GO:0007124">
    <property type="term" value="P:pseudohyphal growth"/>
    <property type="evidence" value="ECO:0007669"/>
    <property type="project" value="EnsemblFungi"/>
</dbReference>
<dbReference type="OrthoDB" id="407609at2759"/>
<dbReference type="PANTHER" id="PTHR12849:SF0">
    <property type="entry name" value="LARIAT DEBRANCHING ENZYME"/>
    <property type="match status" value="1"/>
</dbReference>
<dbReference type="PANTHER" id="PTHR12849">
    <property type="entry name" value="RNA LARIAT DEBRANCHING ENZYME"/>
    <property type="match status" value="1"/>
</dbReference>
<dbReference type="AlphaFoldDB" id="G0W8D1"/>
<evidence type="ECO:0000313" key="3">
    <source>
        <dbReference type="EMBL" id="CCD24042.1"/>
    </source>
</evidence>
<dbReference type="SMART" id="SM01124">
    <property type="entry name" value="DBR1"/>
    <property type="match status" value="1"/>
</dbReference>
<dbReference type="InterPro" id="IPR007708">
    <property type="entry name" value="DBR1_C"/>
</dbReference>
<dbReference type="InterPro" id="IPR004843">
    <property type="entry name" value="Calcineurin-like_PHP"/>
</dbReference>
<dbReference type="GO" id="GO:0016074">
    <property type="term" value="P:sno(s)RNA metabolic process"/>
    <property type="evidence" value="ECO:0007669"/>
    <property type="project" value="EnsemblFungi"/>
</dbReference>
<keyword evidence="4" id="KW-1185">Reference proteome</keyword>
<evidence type="ECO:0000259" key="2">
    <source>
        <dbReference type="SMART" id="SM01124"/>
    </source>
</evidence>
<organism evidence="3 4">
    <name type="scientific">Naumovozyma dairenensis (strain ATCC 10597 / BCRC 20456 / CBS 421 / NBRC 0211 / NRRL Y-12639)</name>
    <name type="common">Saccharomyces dairenensis</name>
    <dbReference type="NCBI Taxonomy" id="1071378"/>
    <lineage>
        <taxon>Eukaryota</taxon>
        <taxon>Fungi</taxon>
        <taxon>Dikarya</taxon>
        <taxon>Ascomycota</taxon>
        <taxon>Saccharomycotina</taxon>
        <taxon>Saccharomycetes</taxon>
        <taxon>Saccharomycetales</taxon>
        <taxon>Saccharomycetaceae</taxon>
        <taxon>Naumovozyma</taxon>
    </lineage>
</organism>
<dbReference type="eggNOG" id="KOG2863">
    <property type="taxonomic scope" value="Eukaryota"/>
</dbReference>
<dbReference type="KEGG" id="ndi:NDAI_0C03820"/>
<dbReference type="EMBL" id="HE580269">
    <property type="protein sequence ID" value="CCD24042.1"/>
    <property type="molecule type" value="Genomic_DNA"/>
</dbReference>
<dbReference type="Proteomes" id="UP000000689">
    <property type="component" value="Chromosome 3"/>
</dbReference>
<dbReference type="GO" id="GO:0030145">
    <property type="term" value="F:manganese ion binding"/>
    <property type="evidence" value="ECO:0007669"/>
    <property type="project" value="EnsemblFungi"/>
</dbReference>
<evidence type="ECO:0000256" key="1">
    <source>
        <dbReference type="SAM" id="MobiDB-lite"/>
    </source>
</evidence>